<name>A0A409X7J7_9AGAR</name>
<gene>
    <name evidence="2" type="ORF">CVT24_009826</name>
</gene>
<comment type="caution">
    <text evidence="2">The sequence shown here is derived from an EMBL/GenBank/DDBJ whole genome shotgun (WGS) entry which is preliminary data.</text>
</comment>
<dbReference type="Proteomes" id="UP000284842">
    <property type="component" value="Unassembled WGS sequence"/>
</dbReference>
<feature type="region of interest" description="Disordered" evidence="1">
    <location>
        <begin position="1"/>
        <end position="23"/>
    </location>
</feature>
<feature type="compositionally biased region" description="Polar residues" evidence="1">
    <location>
        <begin position="11"/>
        <end position="23"/>
    </location>
</feature>
<sequence length="118" mass="12535">MSDAAWADNTLGETKTSSTNADQQSWTLQHEVNAYLLELSPAGSTIIGYWQMLKFSFKHGCSPNFTIGLLISEEIATLEGSSLACTLVPKDLGLACSNAEHSTEDSSSSDIGGNSDTD</sequence>
<keyword evidence="3" id="KW-1185">Reference proteome</keyword>
<organism evidence="2 3">
    <name type="scientific">Panaeolus cyanescens</name>
    <dbReference type="NCBI Taxonomy" id="181874"/>
    <lineage>
        <taxon>Eukaryota</taxon>
        <taxon>Fungi</taxon>
        <taxon>Dikarya</taxon>
        <taxon>Basidiomycota</taxon>
        <taxon>Agaricomycotina</taxon>
        <taxon>Agaricomycetes</taxon>
        <taxon>Agaricomycetidae</taxon>
        <taxon>Agaricales</taxon>
        <taxon>Agaricineae</taxon>
        <taxon>Galeropsidaceae</taxon>
        <taxon>Panaeolus</taxon>
    </lineage>
</organism>
<accession>A0A409X7J7</accession>
<evidence type="ECO:0000313" key="2">
    <source>
        <dbReference type="EMBL" id="PPQ86705.1"/>
    </source>
</evidence>
<proteinExistence type="predicted"/>
<feature type="compositionally biased region" description="Low complexity" evidence="1">
    <location>
        <begin position="105"/>
        <end position="118"/>
    </location>
</feature>
<dbReference type="AlphaFoldDB" id="A0A409X7J7"/>
<protein>
    <submittedName>
        <fullName evidence="2">Uncharacterized protein</fullName>
    </submittedName>
</protein>
<evidence type="ECO:0000313" key="3">
    <source>
        <dbReference type="Proteomes" id="UP000284842"/>
    </source>
</evidence>
<evidence type="ECO:0000256" key="1">
    <source>
        <dbReference type="SAM" id="MobiDB-lite"/>
    </source>
</evidence>
<dbReference type="InParanoid" id="A0A409X7J7"/>
<dbReference type="EMBL" id="NHTK01004442">
    <property type="protein sequence ID" value="PPQ86705.1"/>
    <property type="molecule type" value="Genomic_DNA"/>
</dbReference>
<reference evidence="2 3" key="1">
    <citation type="journal article" date="2018" name="Evol. Lett.">
        <title>Horizontal gene cluster transfer increased hallucinogenic mushroom diversity.</title>
        <authorList>
            <person name="Reynolds H.T."/>
            <person name="Vijayakumar V."/>
            <person name="Gluck-Thaler E."/>
            <person name="Korotkin H.B."/>
            <person name="Matheny P.B."/>
            <person name="Slot J.C."/>
        </authorList>
    </citation>
    <scope>NUCLEOTIDE SEQUENCE [LARGE SCALE GENOMIC DNA]</scope>
    <source>
        <strain evidence="2 3">2629</strain>
    </source>
</reference>
<feature type="region of interest" description="Disordered" evidence="1">
    <location>
        <begin position="98"/>
        <end position="118"/>
    </location>
</feature>